<evidence type="ECO:0000313" key="4">
    <source>
        <dbReference type="EMBL" id="KAK6626376.1"/>
    </source>
</evidence>
<comment type="caution">
    <text evidence="4">The sequence shown here is derived from an EMBL/GenBank/DDBJ whole genome shotgun (WGS) entry which is preliminary data.</text>
</comment>
<evidence type="ECO:0000256" key="2">
    <source>
        <dbReference type="SAM" id="Coils"/>
    </source>
</evidence>
<evidence type="ECO:0000259" key="3">
    <source>
        <dbReference type="Pfam" id="PF21773"/>
    </source>
</evidence>
<dbReference type="InterPro" id="IPR051876">
    <property type="entry name" value="ODA-DC/CCD"/>
</dbReference>
<keyword evidence="1 2" id="KW-0175">Coiled coil</keyword>
<dbReference type="Pfam" id="PF21773">
    <property type="entry name" value="ODAD1_CC"/>
    <property type="match status" value="1"/>
</dbReference>
<dbReference type="PANTHER" id="PTHR21694:SF18">
    <property type="entry name" value="COILED-COIL DOMAIN-CONTAINING PROTEIN 63"/>
    <property type="match status" value="1"/>
</dbReference>
<proteinExistence type="predicted"/>
<gene>
    <name evidence="4" type="ORF">RUM43_006687</name>
</gene>
<dbReference type="InterPro" id="IPR049258">
    <property type="entry name" value="ODAD1_CC"/>
</dbReference>
<name>A0AAN8PYZ3_POLSC</name>
<protein>
    <recommendedName>
        <fullName evidence="3">ODAD1 central coiled coil region domain-containing protein</fullName>
    </recommendedName>
</protein>
<evidence type="ECO:0000256" key="1">
    <source>
        <dbReference type="ARBA" id="ARBA00023054"/>
    </source>
</evidence>
<sequence length="562" mass="65848">MGSKAVQLTEEQLDTLAQNELDRLQKAFRLMETDKEAYSEDVRRIILKQKTVLSHLEREKKELETLLACGDNKFLKKKEEERIRILQLQLKEYDEVEYDIRKEGLELKELESKVEKLQREVRDFKNKHKIQNVYGDGLKKQVKIDENLESRLNVETIKFNKLISENQLLRQEIDHLLIERGQFNMMFQQVVGKLNSGKKVLMDLIEQSTMAYDKREEALTKLDALRARARQDLVQHSQEMRELKRKLDNETKLHDFVGAKGAKRINVDLEGAIETKKRKEREAKELHIQEYRKILDNIKMYFKESDVERVIASYLKIEEDNFNLFSFINELNKQVGVLREQLCEAREKIEDQREKNTETEKEQMNTLLSLQDELVVCTQEADEAENNLTTCRTIVNQLLEGLNAVFKLIQCDPTPILSLLGSNSVANIHNFELYLNILEKRVIEIGNLIWYLTYSRVAVKAAKLFPGQVSFLREPIMKELVTTLPKKIDTNKYIASQPCPLCTQKDDISEVDETVATPMVKEEVIDLVKEVLFSPEYEDRLHNVSACRLPKSRRIMQRRFQN</sequence>
<organism evidence="4 5">
    <name type="scientific">Polyplax serrata</name>
    <name type="common">Common mouse louse</name>
    <dbReference type="NCBI Taxonomy" id="468196"/>
    <lineage>
        <taxon>Eukaryota</taxon>
        <taxon>Metazoa</taxon>
        <taxon>Ecdysozoa</taxon>
        <taxon>Arthropoda</taxon>
        <taxon>Hexapoda</taxon>
        <taxon>Insecta</taxon>
        <taxon>Pterygota</taxon>
        <taxon>Neoptera</taxon>
        <taxon>Paraneoptera</taxon>
        <taxon>Psocodea</taxon>
        <taxon>Troctomorpha</taxon>
        <taxon>Phthiraptera</taxon>
        <taxon>Anoplura</taxon>
        <taxon>Polyplacidae</taxon>
        <taxon>Polyplax</taxon>
    </lineage>
</organism>
<reference evidence="4 5" key="1">
    <citation type="submission" date="2023-10" db="EMBL/GenBank/DDBJ databases">
        <title>Genomes of two closely related lineages of the louse Polyplax serrata with different host specificities.</title>
        <authorList>
            <person name="Martinu J."/>
            <person name="Tarabai H."/>
            <person name="Stefka J."/>
            <person name="Hypsa V."/>
        </authorList>
    </citation>
    <scope>NUCLEOTIDE SEQUENCE [LARGE SCALE GENOMIC DNA]</scope>
    <source>
        <strain evidence="4">HR10_N</strain>
    </source>
</reference>
<feature type="domain" description="ODAD1 central coiled coil region" evidence="3">
    <location>
        <begin position="146"/>
        <end position="422"/>
    </location>
</feature>
<dbReference type="EMBL" id="JAWJWE010000037">
    <property type="protein sequence ID" value="KAK6626376.1"/>
    <property type="molecule type" value="Genomic_DNA"/>
</dbReference>
<evidence type="ECO:0000313" key="5">
    <source>
        <dbReference type="Proteomes" id="UP001372834"/>
    </source>
</evidence>
<accession>A0AAN8PYZ3</accession>
<feature type="coiled-coil region" evidence="2">
    <location>
        <begin position="339"/>
        <end position="387"/>
    </location>
</feature>
<dbReference type="Proteomes" id="UP001372834">
    <property type="component" value="Unassembled WGS sequence"/>
</dbReference>
<feature type="coiled-coil region" evidence="2">
    <location>
        <begin position="21"/>
        <end position="127"/>
    </location>
</feature>
<dbReference type="PANTHER" id="PTHR21694">
    <property type="entry name" value="COILED-COIL DOMAIN-CONTAINING PROTEIN 63"/>
    <property type="match status" value="1"/>
</dbReference>
<feature type="coiled-coil region" evidence="2">
    <location>
        <begin position="226"/>
        <end position="289"/>
    </location>
</feature>
<dbReference type="AlphaFoldDB" id="A0AAN8PYZ3"/>